<dbReference type="InterPro" id="IPR011992">
    <property type="entry name" value="EF-hand-dom_pair"/>
</dbReference>
<dbReference type="InterPro" id="IPR002048">
    <property type="entry name" value="EF_hand_dom"/>
</dbReference>
<feature type="domain" description="EF-hand" evidence="5">
    <location>
        <begin position="228"/>
        <end position="263"/>
    </location>
</feature>
<dbReference type="InterPro" id="IPR018247">
    <property type="entry name" value="EF_Hand_1_Ca_BS"/>
</dbReference>
<feature type="domain" description="EF-hand" evidence="5">
    <location>
        <begin position="133"/>
        <end position="168"/>
    </location>
</feature>
<gene>
    <name evidence="6" type="ORF">CYMTET_36211</name>
</gene>
<evidence type="ECO:0000256" key="4">
    <source>
        <dbReference type="SAM" id="MobiDB-lite"/>
    </source>
</evidence>
<dbReference type="Proteomes" id="UP001190700">
    <property type="component" value="Unassembled WGS sequence"/>
</dbReference>
<evidence type="ECO:0000256" key="3">
    <source>
        <dbReference type="ARBA" id="ARBA00022837"/>
    </source>
</evidence>
<dbReference type="PANTHER" id="PTHR45942">
    <property type="entry name" value="PROTEIN PHOSPATASE 3 REGULATORY SUBUNIT B ALPHA ISOFORM TYPE 1"/>
    <property type="match status" value="1"/>
</dbReference>
<keyword evidence="3" id="KW-0106">Calcium</keyword>
<dbReference type="Pfam" id="PF13499">
    <property type="entry name" value="EF-hand_7"/>
    <property type="match status" value="2"/>
</dbReference>
<keyword evidence="1" id="KW-0479">Metal-binding</keyword>
<dbReference type="PROSITE" id="PS00018">
    <property type="entry name" value="EF_HAND_1"/>
    <property type="match status" value="4"/>
</dbReference>
<dbReference type="SUPFAM" id="SSF47473">
    <property type="entry name" value="EF-hand"/>
    <property type="match status" value="1"/>
</dbReference>
<feature type="compositionally biased region" description="Low complexity" evidence="4">
    <location>
        <begin position="15"/>
        <end position="27"/>
    </location>
</feature>
<evidence type="ECO:0000256" key="1">
    <source>
        <dbReference type="ARBA" id="ARBA00022723"/>
    </source>
</evidence>
<proteinExistence type="predicted"/>
<organism evidence="6 7">
    <name type="scientific">Cymbomonas tetramitiformis</name>
    <dbReference type="NCBI Taxonomy" id="36881"/>
    <lineage>
        <taxon>Eukaryota</taxon>
        <taxon>Viridiplantae</taxon>
        <taxon>Chlorophyta</taxon>
        <taxon>Pyramimonadophyceae</taxon>
        <taxon>Pyramimonadales</taxon>
        <taxon>Pyramimonadaceae</taxon>
        <taxon>Cymbomonas</taxon>
    </lineage>
</organism>
<dbReference type="GO" id="GO:0005509">
    <property type="term" value="F:calcium ion binding"/>
    <property type="evidence" value="ECO:0007669"/>
    <property type="project" value="InterPro"/>
</dbReference>
<evidence type="ECO:0000259" key="5">
    <source>
        <dbReference type="PROSITE" id="PS50222"/>
    </source>
</evidence>
<dbReference type="EMBL" id="LGRX02023397">
    <property type="protein sequence ID" value="KAK3254577.1"/>
    <property type="molecule type" value="Genomic_DNA"/>
</dbReference>
<evidence type="ECO:0000313" key="6">
    <source>
        <dbReference type="EMBL" id="KAK3254577.1"/>
    </source>
</evidence>
<comment type="caution">
    <text evidence="6">The sequence shown here is derived from an EMBL/GenBank/DDBJ whole genome shotgun (WGS) entry which is preliminary data.</text>
</comment>
<feature type="domain" description="EF-hand" evidence="5">
    <location>
        <begin position="93"/>
        <end position="128"/>
    </location>
</feature>
<feature type="region of interest" description="Disordered" evidence="4">
    <location>
        <begin position="1"/>
        <end position="59"/>
    </location>
</feature>
<protein>
    <recommendedName>
        <fullName evidence="5">EF-hand domain-containing protein</fullName>
    </recommendedName>
</protein>
<dbReference type="SMART" id="SM00054">
    <property type="entry name" value="EFh"/>
    <property type="match status" value="4"/>
</dbReference>
<dbReference type="PROSITE" id="PS50222">
    <property type="entry name" value="EF_HAND_2"/>
    <property type="match status" value="4"/>
</dbReference>
<keyword evidence="2" id="KW-0677">Repeat</keyword>
<dbReference type="AlphaFoldDB" id="A0AAE0CIL5"/>
<dbReference type="Gene3D" id="1.10.238.10">
    <property type="entry name" value="EF-hand"/>
    <property type="match status" value="2"/>
</dbReference>
<accession>A0AAE0CIL5</accession>
<feature type="domain" description="EF-hand" evidence="5">
    <location>
        <begin position="187"/>
        <end position="222"/>
    </location>
</feature>
<evidence type="ECO:0000256" key="2">
    <source>
        <dbReference type="ARBA" id="ARBA00022737"/>
    </source>
</evidence>
<keyword evidence="7" id="KW-1185">Reference proteome</keyword>
<evidence type="ECO:0000313" key="7">
    <source>
        <dbReference type="Proteomes" id="UP001190700"/>
    </source>
</evidence>
<feature type="compositionally biased region" description="Low complexity" evidence="4">
    <location>
        <begin position="39"/>
        <end position="51"/>
    </location>
</feature>
<name>A0AAE0CIL5_9CHLO</name>
<reference evidence="6 7" key="1">
    <citation type="journal article" date="2015" name="Genome Biol. Evol.">
        <title>Comparative Genomics of a Bacterivorous Green Alga Reveals Evolutionary Causalities and Consequences of Phago-Mixotrophic Mode of Nutrition.</title>
        <authorList>
            <person name="Burns J.A."/>
            <person name="Paasch A."/>
            <person name="Narechania A."/>
            <person name="Kim E."/>
        </authorList>
    </citation>
    <scope>NUCLEOTIDE SEQUENCE [LARGE SCALE GENOMIC DNA]</scope>
    <source>
        <strain evidence="6 7">PLY_AMNH</strain>
    </source>
</reference>
<sequence>MGCGGSKSESQPNTSSQAGAASAPEAARNGPSAAVAGNSNAEVAAPPSANEAPPPLPLRVDTTAEESKKIQHELDREIDKMLNAEENHALHIADKNAAIAQFEKLDADGSGKLEFEEVKKLLTNLGLNIEPEQFDLYAEAMLKHIDKNSNKCVDKKEFVKFYSKILKSEETRVKFAKKLVKEVAAEDLEKSAKAQFAKYDANGDGTIDKKEMSNVLRNCLQLELTDEQWEHYTADIFDKADKDTSGALEFVEFLNFYKKCLASSQIREKYESKVVLRYQNGQWEVR</sequence>